<dbReference type="PROSITE" id="PS51257">
    <property type="entry name" value="PROKAR_LIPOPROTEIN"/>
    <property type="match status" value="1"/>
</dbReference>
<accession>A0A0N7JHJ4</accession>
<dbReference type="KEGG" id="chq:AQ619_09470"/>
<keyword evidence="2" id="KW-1185">Reference proteome</keyword>
<sequence>MIWIRTAPFKLKLAPQALYGMLALATATLGACDGGGRDDWRPKVAPASTQADAAEAGYVAPPHIRQALKGAAGLVLVGQSAPNANVRLGAPTGEALVARADAVGGWRLTVPPSDRVRLFGLSMTQPGRTVQAEGYVMITPDGIVALLRAGSGAWRLASGSASPNILAVDIDPDGGAVVSGMAAPGAGLGVRVDRTPRAVGEAADDGRFFLSLSETLGPGGHDIQVSGEGGEQRIRINVLPPAPLANGPVRAQREAGGWRIDWLTPGGGVQTTLITSAATE</sequence>
<evidence type="ECO:0008006" key="3">
    <source>
        <dbReference type="Google" id="ProtNLM"/>
    </source>
</evidence>
<reference evidence="1 2" key="1">
    <citation type="submission" date="2015-10" db="EMBL/GenBank/DDBJ databases">
        <title>Conservation of the essential genome among Caulobacter and Brevundimonas species.</title>
        <authorList>
            <person name="Scott D."/>
            <person name="Ely B."/>
        </authorList>
    </citation>
    <scope>NUCLEOTIDE SEQUENCE [LARGE SCALE GENOMIC DNA]</scope>
    <source>
        <strain evidence="1 2">CB4</strain>
    </source>
</reference>
<dbReference type="STRING" id="69395.AQ619_09470"/>
<evidence type="ECO:0000313" key="1">
    <source>
        <dbReference type="EMBL" id="ALL13562.1"/>
    </source>
</evidence>
<dbReference type="RefSeq" id="WP_062146679.1">
    <property type="nucleotide sequence ID" value="NZ_CP013002.1"/>
</dbReference>
<dbReference type="EMBL" id="CP013002">
    <property type="protein sequence ID" value="ALL13562.1"/>
    <property type="molecule type" value="Genomic_DNA"/>
</dbReference>
<dbReference type="AlphaFoldDB" id="A0A0N7JHJ4"/>
<dbReference type="Proteomes" id="UP000056905">
    <property type="component" value="Chromosome"/>
</dbReference>
<dbReference type="OrthoDB" id="7183179at2"/>
<protein>
    <recommendedName>
        <fullName evidence="3">Lipoprotein</fullName>
    </recommendedName>
</protein>
<gene>
    <name evidence="1" type="ORF">AQ619_09470</name>
</gene>
<organism evidence="1 2">
    <name type="scientific">Caulobacter henricii</name>
    <dbReference type="NCBI Taxonomy" id="69395"/>
    <lineage>
        <taxon>Bacteria</taxon>
        <taxon>Pseudomonadati</taxon>
        <taxon>Pseudomonadota</taxon>
        <taxon>Alphaproteobacteria</taxon>
        <taxon>Caulobacterales</taxon>
        <taxon>Caulobacteraceae</taxon>
        <taxon>Caulobacter</taxon>
    </lineage>
</organism>
<evidence type="ECO:0000313" key="2">
    <source>
        <dbReference type="Proteomes" id="UP000056905"/>
    </source>
</evidence>
<name>A0A0N7JHJ4_9CAUL</name>
<proteinExistence type="predicted"/>